<sequence length="29" mass="3262">MGSIQKQQEMVTSDESLNEMLLARRLVGP</sequence>
<protein>
    <submittedName>
        <fullName evidence="1">Uncharacterized protein</fullName>
    </submittedName>
</protein>
<dbReference type="AlphaFoldDB" id="A0A381YYV5"/>
<reference evidence="1" key="1">
    <citation type="submission" date="2018-05" db="EMBL/GenBank/DDBJ databases">
        <authorList>
            <person name="Lanie J.A."/>
            <person name="Ng W.-L."/>
            <person name="Kazmierczak K.M."/>
            <person name="Andrzejewski T.M."/>
            <person name="Davidsen T.M."/>
            <person name="Wayne K.J."/>
            <person name="Tettelin H."/>
            <person name="Glass J.I."/>
            <person name="Rusch D."/>
            <person name="Podicherti R."/>
            <person name="Tsui H.-C.T."/>
            <person name="Winkler M.E."/>
        </authorList>
    </citation>
    <scope>NUCLEOTIDE SEQUENCE</scope>
</reference>
<evidence type="ECO:0000313" key="1">
    <source>
        <dbReference type="EMBL" id="SVA82124.1"/>
    </source>
</evidence>
<gene>
    <name evidence="1" type="ORF">METZ01_LOCUS134978</name>
</gene>
<organism evidence="1">
    <name type="scientific">marine metagenome</name>
    <dbReference type="NCBI Taxonomy" id="408172"/>
    <lineage>
        <taxon>unclassified sequences</taxon>
        <taxon>metagenomes</taxon>
        <taxon>ecological metagenomes</taxon>
    </lineage>
</organism>
<name>A0A381YYV5_9ZZZZ</name>
<dbReference type="EMBL" id="UINC01019401">
    <property type="protein sequence ID" value="SVA82124.1"/>
    <property type="molecule type" value="Genomic_DNA"/>
</dbReference>
<accession>A0A381YYV5</accession>
<proteinExistence type="predicted"/>